<gene>
    <name evidence="2" type="ORF">ACFFV7_50475</name>
</gene>
<dbReference type="RefSeq" id="WP_189648240.1">
    <property type="nucleotide sequence ID" value="NZ_BMRC01000006.1"/>
</dbReference>
<name>A0ABV5IY82_9ACTN</name>
<accession>A0ABV5IY82</accession>
<proteinExistence type="predicted"/>
<evidence type="ECO:0000313" key="3">
    <source>
        <dbReference type="Proteomes" id="UP001589647"/>
    </source>
</evidence>
<reference evidence="2 3" key="1">
    <citation type="submission" date="2024-09" db="EMBL/GenBank/DDBJ databases">
        <authorList>
            <person name="Sun Q."/>
            <person name="Mori K."/>
        </authorList>
    </citation>
    <scope>NUCLEOTIDE SEQUENCE [LARGE SCALE GENOMIC DNA]</scope>
    <source>
        <strain evidence="2 3">CCM 3426</strain>
    </source>
</reference>
<protein>
    <submittedName>
        <fullName evidence="2">Uncharacterized protein</fullName>
    </submittedName>
</protein>
<feature type="transmembrane region" description="Helical" evidence="1">
    <location>
        <begin position="26"/>
        <end position="44"/>
    </location>
</feature>
<evidence type="ECO:0000313" key="2">
    <source>
        <dbReference type="EMBL" id="MFB9209488.1"/>
    </source>
</evidence>
<keyword evidence="1" id="KW-1133">Transmembrane helix</keyword>
<keyword evidence="1" id="KW-0812">Transmembrane</keyword>
<keyword evidence="3" id="KW-1185">Reference proteome</keyword>
<dbReference type="EMBL" id="JBHMEI010000104">
    <property type="protein sequence ID" value="MFB9209488.1"/>
    <property type="molecule type" value="Genomic_DNA"/>
</dbReference>
<evidence type="ECO:0000256" key="1">
    <source>
        <dbReference type="SAM" id="Phobius"/>
    </source>
</evidence>
<keyword evidence="1" id="KW-0472">Membrane</keyword>
<sequence>MAAAVLCFVTAAFIFSTLPDVPPGTFALVLVSVTLLITSLVLSVRDRLHRDDQRQD</sequence>
<dbReference type="Proteomes" id="UP001589647">
    <property type="component" value="Unassembled WGS sequence"/>
</dbReference>
<comment type="caution">
    <text evidence="2">The sequence shown here is derived from an EMBL/GenBank/DDBJ whole genome shotgun (WGS) entry which is preliminary data.</text>
</comment>
<organism evidence="2 3">
    <name type="scientific">Nonomuraea spiralis</name>
    <dbReference type="NCBI Taxonomy" id="46182"/>
    <lineage>
        <taxon>Bacteria</taxon>
        <taxon>Bacillati</taxon>
        <taxon>Actinomycetota</taxon>
        <taxon>Actinomycetes</taxon>
        <taxon>Streptosporangiales</taxon>
        <taxon>Streptosporangiaceae</taxon>
        <taxon>Nonomuraea</taxon>
    </lineage>
</organism>